<dbReference type="PANTHER" id="PTHR47751">
    <property type="entry name" value="SUPERFAMILY HYDROLASE, PUTATIVE (AFU_ORTHOLOGUE AFUA_2G16580)-RELATED"/>
    <property type="match status" value="1"/>
</dbReference>
<protein>
    <recommendedName>
        <fullName evidence="1">Dienelactone hydrolase domain-containing protein</fullName>
    </recommendedName>
</protein>
<keyword evidence="3" id="KW-1185">Reference proteome</keyword>
<dbReference type="InterPro" id="IPR029058">
    <property type="entry name" value="AB_hydrolase_fold"/>
</dbReference>
<dbReference type="EMBL" id="FZOD01000006">
    <property type="protein sequence ID" value="SNS22760.1"/>
    <property type="molecule type" value="Genomic_DNA"/>
</dbReference>
<organism evidence="2 3">
    <name type="scientific">Streptosporangium subroseum</name>
    <dbReference type="NCBI Taxonomy" id="106412"/>
    <lineage>
        <taxon>Bacteria</taxon>
        <taxon>Bacillati</taxon>
        <taxon>Actinomycetota</taxon>
        <taxon>Actinomycetes</taxon>
        <taxon>Streptosporangiales</taxon>
        <taxon>Streptosporangiaceae</taxon>
        <taxon>Streptosporangium</taxon>
    </lineage>
</organism>
<evidence type="ECO:0000313" key="2">
    <source>
        <dbReference type="EMBL" id="SNS22760.1"/>
    </source>
</evidence>
<accession>A0A239CRK5</accession>
<dbReference type="AlphaFoldDB" id="A0A239CRK5"/>
<dbReference type="SUPFAM" id="SSF53474">
    <property type="entry name" value="alpha/beta-Hydrolases"/>
    <property type="match status" value="1"/>
</dbReference>
<reference evidence="2 3" key="1">
    <citation type="submission" date="2017-06" db="EMBL/GenBank/DDBJ databases">
        <authorList>
            <person name="Kim H.J."/>
            <person name="Triplett B.A."/>
        </authorList>
    </citation>
    <scope>NUCLEOTIDE SEQUENCE [LARGE SCALE GENOMIC DNA]</scope>
    <source>
        <strain evidence="2 3">CGMCC 4.2132</strain>
    </source>
</reference>
<feature type="domain" description="Dienelactone hydrolase" evidence="1">
    <location>
        <begin position="15"/>
        <end position="132"/>
    </location>
</feature>
<dbReference type="PANTHER" id="PTHR47751:SF1">
    <property type="entry name" value="SUPERFAMILY HYDROLASE, PUTATIVE (AFU_ORTHOLOGUE AFUA_2G16580)-RELATED"/>
    <property type="match status" value="1"/>
</dbReference>
<dbReference type="Gene3D" id="1.10.10.800">
    <property type="match status" value="1"/>
</dbReference>
<evidence type="ECO:0000313" key="3">
    <source>
        <dbReference type="Proteomes" id="UP000198282"/>
    </source>
</evidence>
<sequence length="319" mass="34702">MRTDVTFPSAGLKIAGHLYAPDDEAGGRRPAIVVGHPMSGVKEQTAGVYAERLARAGFVALAFDAAYQGESEGEPHLLEDPSHRVEDIKAAVTFLSLREEVDAERIGALGICASGGYVTPAAATDHRIKAVATVSAVDTGSLFREGIGREQSPEILQGMLAAAGVARVEEARGGPARPQRIHPDTEEEARKLGQHTYDGWEYYRTPRGHHPRSENRFVFRSIDLIAQFSAFDLVHLISPRPLLMIAGTEAATAYLSREAIEKAREPKELFWIDGATHVDLYDREEYLPTAVVKLAGFFGAHLSGAPEPDDRHGDGETQR</sequence>
<name>A0A239CRK5_9ACTN</name>
<dbReference type="RefSeq" id="WP_089206593.1">
    <property type="nucleotide sequence ID" value="NZ_FZOD01000006.1"/>
</dbReference>
<dbReference type="Proteomes" id="UP000198282">
    <property type="component" value="Unassembled WGS sequence"/>
</dbReference>
<dbReference type="OrthoDB" id="9765647at2"/>
<dbReference type="GO" id="GO:0016787">
    <property type="term" value="F:hydrolase activity"/>
    <property type="evidence" value="ECO:0007669"/>
    <property type="project" value="InterPro"/>
</dbReference>
<gene>
    <name evidence="2" type="ORF">SAMN05216276_100647</name>
</gene>
<dbReference type="InterPro" id="IPR051411">
    <property type="entry name" value="Polyketide_trans_af380"/>
</dbReference>
<dbReference type="InterPro" id="IPR002925">
    <property type="entry name" value="Dienelactn_hydro"/>
</dbReference>
<dbReference type="Gene3D" id="3.40.50.1820">
    <property type="entry name" value="alpha/beta hydrolase"/>
    <property type="match status" value="1"/>
</dbReference>
<dbReference type="Pfam" id="PF01738">
    <property type="entry name" value="DLH"/>
    <property type="match status" value="1"/>
</dbReference>
<proteinExistence type="predicted"/>
<evidence type="ECO:0000259" key="1">
    <source>
        <dbReference type="Pfam" id="PF01738"/>
    </source>
</evidence>